<accession>A0ABZ2AIA7</accession>
<feature type="transmembrane region" description="Helical" evidence="1">
    <location>
        <begin position="142"/>
        <end position="164"/>
    </location>
</feature>
<keyword evidence="3" id="KW-1185">Reference proteome</keyword>
<dbReference type="Proteomes" id="UP001431935">
    <property type="component" value="Chromosome"/>
</dbReference>
<keyword evidence="1" id="KW-0812">Transmembrane</keyword>
<evidence type="ECO:0000256" key="1">
    <source>
        <dbReference type="SAM" id="Phobius"/>
    </source>
</evidence>
<sequence>MSNNKKNINTKGYWKRSWTIGNIIYFFTSIFLMILMILLTGFLKKQNVFKQTWSNAITVGTITFLSISILVLMAKKGVGKGLIKPLILTYHNIRISSRAKNKYAPYMNQFEKDKILAKERKNYQLEQDKKNLNKLKNESTNLASYLIIASSVLVLTIGLMSIHLS</sequence>
<proteinExistence type="predicted"/>
<reference evidence="2" key="1">
    <citation type="submission" date="2024-01" db="EMBL/GenBank/DDBJ databases">
        <title>Complete genome sequence of Mycoplasma gateae strain 3700.</title>
        <authorList>
            <person name="Spergser J."/>
        </authorList>
    </citation>
    <scope>NUCLEOTIDE SEQUENCE [LARGE SCALE GENOMIC DNA]</scope>
    <source>
        <strain evidence="2">3700</strain>
    </source>
</reference>
<dbReference type="EMBL" id="CP143578">
    <property type="protein sequence ID" value="WVN21520.1"/>
    <property type="molecule type" value="Genomic_DNA"/>
</dbReference>
<evidence type="ECO:0000313" key="3">
    <source>
        <dbReference type="Proteomes" id="UP001431935"/>
    </source>
</evidence>
<keyword evidence="1" id="KW-0472">Membrane</keyword>
<gene>
    <name evidence="2" type="ORF">V2E26_00775</name>
</gene>
<feature type="transmembrane region" description="Helical" evidence="1">
    <location>
        <begin position="55"/>
        <end position="74"/>
    </location>
</feature>
<protein>
    <recommendedName>
        <fullName evidence="4">DUF3899 domain-containing protein</fullName>
    </recommendedName>
</protein>
<keyword evidence="1" id="KW-1133">Transmembrane helix</keyword>
<feature type="transmembrane region" description="Helical" evidence="1">
    <location>
        <begin position="20"/>
        <end position="43"/>
    </location>
</feature>
<organism evidence="2 3">
    <name type="scientific">Metamycoplasma gateae</name>
    <dbReference type="NCBI Taxonomy" id="35769"/>
    <lineage>
        <taxon>Bacteria</taxon>
        <taxon>Bacillati</taxon>
        <taxon>Mycoplasmatota</taxon>
        <taxon>Mycoplasmoidales</taxon>
        <taxon>Metamycoplasmataceae</taxon>
        <taxon>Metamycoplasma</taxon>
    </lineage>
</organism>
<name>A0ABZ2AIA7_9BACT</name>
<evidence type="ECO:0000313" key="2">
    <source>
        <dbReference type="EMBL" id="WVN21520.1"/>
    </source>
</evidence>
<dbReference type="RefSeq" id="WP_330463550.1">
    <property type="nucleotide sequence ID" value="NZ_CP143578.1"/>
</dbReference>
<evidence type="ECO:0008006" key="4">
    <source>
        <dbReference type="Google" id="ProtNLM"/>
    </source>
</evidence>